<accession>A0A163BCV2</accession>
<gene>
    <name evidence="1" type="ORF">PHYBLDRAFT_138246</name>
</gene>
<protein>
    <submittedName>
        <fullName evidence="1">Uncharacterized protein</fullName>
    </submittedName>
</protein>
<dbReference type="EMBL" id="KV440971">
    <property type="protein sequence ID" value="OAD80701.1"/>
    <property type="molecule type" value="Genomic_DNA"/>
</dbReference>
<evidence type="ECO:0000313" key="1">
    <source>
        <dbReference type="EMBL" id="OAD80701.1"/>
    </source>
</evidence>
<sequence>MMLFQTERLREIETPSLNLDSCRISETIFRFRPEKSVRRKRHEVYPNLRNCCNTYKKLTTLTYQPSLRTISTKPLKKYSTSYIPVHLASPHPHVFSNHSTVFRSRAGLPQMHRS</sequence>
<dbReference type="VEuPathDB" id="FungiDB:PHYBLDRAFT_138246"/>
<name>A0A163BCV2_PHYB8</name>
<dbReference type="AlphaFoldDB" id="A0A163BCV2"/>
<dbReference type="GeneID" id="28990864"/>
<dbReference type="Proteomes" id="UP000077315">
    <property type="component" value="Unassembled WGS sequence"/>
</dbReference>
<reference evidence="2" key="1">
    <citation type="submission" date="2015-06" db="EMBL/GenBank/DDBJ databases">
        <title>Expansion of signal transduction pathways in fungi by whole-genome duplication.</title>
        <authorList>
            <consortium name="DOE Joint Genome Institute"/>
            <person name="Corrochano L.M."/>
            <person name="Kuo A."/>
            <person name="Marcet-Houben M."/>
            <person name="Polaino S."/>
            <person name="Salamov A."/>
            <person name="Villalobos J.M."/>
            <person name="Alvarez M.I."/>
            <person name="Avalos J."/>
            <person name="Benito E.P."/>
            <person name="Benoit I."/>
            <person name="Burger G."/>
            <person name="Camino L.P."/>
            <person name="Canovas D."/>
            <person name="Cerda-Olmedo E."/>
            <person name="Cheng J.-F."/>
            <person name="Dominguez A."/>
            <person name="Elias M."/>
            <person name="Eslava A.P."/>
            <person name="Glaser F."/>
            <person name="Grimwood J."/>
            <person name="Gutierrez G."/>
            <person name="Heitman J."/>
            <person name="Henrissat B."/>
            <person name="Iturriaga E.A."/>
            <person name="Lang B.F."/>
            <person name="Lavin J.L."/>
            <person name="Lee S."/>
            <person name="Li W."/>
            <person name="Lindquist E."/>
            <person name="Lopez-Garcia S."/>
            <person name="Luque E.M."/>
            <person name="Marcos A.T."/>
            <person name="Martin J."/>
            <person name="McCluskey K."/>
            <person name="Medina H.R."/>
            <person name="Miralles-Duran A."/>
            <person name="Miyazaki A."/>
            <person name="Munoz-Torres E."/>
            <person name="Oguiza J.A."/>
            <person name="Ohm R."/>
            <person name="Olmedo M."/>
            <person name="Orejas M."/>
            <person name="Ortiz-Castellanos L."/>
            <person name="Pisabarro A.G."/>
            <person name="Rodriguez-Romero J."/>
            <person name="Ruiz-Herrera J."/>
            <person name="Ruiz-Vazquez R."/>
            <person name="Sanz C."/>
            <person name="Schackwitz W."/>
            <person name="Schmutz J."/>
            <person name="Shahriari M."/>
            <person name="Shelest E."/>
            <person name="Silva-Franco F."/>
            <person name="Soanes D."/>
            <person name="Syed K."/>
            <person name="Tagua V.G."/>
            <person name="Talbot N.J."/>
            <person name="Thon M."/>
            <person name="De vries R.P."/>
            <person name="Wiebenga A."/>
            <person name="Yadav J.S."/>
            <person name="Braun E.L."/>
            <person name="Baker S."/>
            <person name="Garre V."/>
            <person name="Horwitz B."/>
            <person name="Torres-Martinez S."/>
            <person name="Idnurm A."/>
            <person name="Herrera-Estrella A."/>
            <person name="Gabaldon T."/>
            <person name="Grigoriev I.V."/>
        </authorList>
    </citation>
    <scope>NUCLEOTIDE SEQUENCE [LARGE SCALE GENOMIC DNA]</scope>
    <source>
        <strain evidence="2">NRRL 1555(-)</strain>
    </source>
</reference>
<proteinExistence type="predicted"/>
<dbReference type="RefSeq" id="XP_018298741.1">
    <property type="nucleotide sequence ID" value="XM_018429958.1"/>
</dbReference>
<keyword evidence="2" id="KW-1185">Reference proteome</keyword>
<organism evidence="1 2">
    <name type="scientific">Phycomyces blakesleeanus (strain ATCC 8743b / DSM 1359 / FGSC 10004 / NBRC 33097 / NRRL 1555)</name>
    <dbReference type="NCBI Taxonomy" id="763407"/>
    <lineage>
        <taxon>Eukaryota</taxon>
        <taxon>Fungi</taxon>
        <taxon>Fungi incertae sedis</taxon>
        <taxon>Mucoromycota</taxon>
        <taxon>Mucoromycotina</taxon>
        <taxon>Mucoromycetes</taxon>
        <taxon>Mucorales</taxon>
        <taxon>Phycomycetaceae</taxon>
        <taxon>Phycomyces</taxon>
    </lineage>
</organism>
<evidence type="ECO:0000313" key="2">
    <source>
        <dbReference type="Proteomes" id="UP000077315"/>
    </source>
</evidence>
<dbReference type="InParanoid" id="A0A163BCV2"/>